<evidence type="ECO:0000313" key="2">
    <source>
        <dbReference type="Proteomes" id="UP000789901"/>
    </source>
</evidence>
<gene>
    <name evidence="1" type="ORF">GMARGA_LOCUS23094</name>
</gene>
<accession>A0ABN7VUR0</accession>
<reference evidence="1 2" key="1">
    <citation type="submission" date="2021-06" db="EMBL/GenBank/DDBJ databases">
        <authorList>
            <person name="Kallberg Y."/>
            <person name="Tangrot J."/>
            <person name="Rosling A."/>
        </authorList>
    </citation>
    <scope>NUCLEOTIDE SEQUENCE [LARGE SCALE GENOMIC DNA]</scope>
    <source>
        <strain evidence="1 2">120-4 pot B 10/14</strain>
    </source>
</reference>
<name>A0ABN7VUR0_GIGMA</name>
<sequence>MDQYIDSSFLSQNDFGNDHLFANAGSYNTFDLSTDSDQYITFNIFTNSSPYNIFNLFIDASNYNNLTTDTGPLYNPLLDVDNLKDDFGNDFLSINDVAARDNFRNEYISGEISLDNEPISLKHNSIT</sequence>
<keyword evidence="2" id="KW-1185">Reference proteome</keyword>
<protein>
    <submittedName>
        <fullName evidence="1">4513_t:CDS:1</fullName>
    </submittedName>
</protein>
<evidence type="ECO:0000313" key="1">
    <source>
        <dbReference type="EMBL" id="CAG8800955.1"/>
    </source>
</evidence>
<comment type="caution">
    <text evidence="1">The sequence shown here is derived from an EMBL/GenBank/DDBJ whole genome shotgun (WGS) entry which is preliminary data.</text>
</comment>
<dbReference type="Proteomes" id="UP000789901">
    <property type="component" value="Unassembled WGS sequence"/>
</dbReference>
<proteinExistence type="predicted"/>
<organism evidence="1 2">
    <name type="scientific">Gigaspora margarita</name>
    <dbReference type="NCBI Taxonomy" id="4874"/>
    <lineage>
        <taxon>Eukaryota</taxon>
        <taxon>Fungi</taxon>
        <taxon>Fungi incertae sedis</taxon>
        <taxon>Mucoromycota</taxon>
        <taxon>Glomeromycotina</taxon>
        <taxon>Glomeromycetes</taxon>
        <taxon>Diversisporales</taxon>
        <taxon>Gigasporaceae</taxon>
        <taxon>Gigaspora</taxon>
    </lineage>
</organism>
<dbReference type="EMBL" id="CAJVQB010023038">
    <property type="protein sequence ID" value="CAG8800955.1"/>
    <property type="molecule type" value="Genomic_DNA"/>
</dbReference>